<evidence type="ECO:0000313" key="10">
    <source>
        <dbReference type="Proteomes" id="UP000256869"/>
    </source>
</evidence>
<reference evidence="9 10" key="1">
    <citation type="submission" date="2018-07" db="EMBL/GenBank/DDBJ databases">
        <title>Genomic Encyclopedia of Type Strains, Phase III (KMG-III): the genomes of soil and plant-associated and newly described type strains.</title>
        <authorList>
            <person name="Whitman W."/>
        </authorList>
    </citation>
    <scope>NUCLEOTIDE SEQUENCE [LARGE SCALE GENOMIC DNA]</scope>
    <source>
        <strain evidence="9 10">CECT 8236</strain>
    </source>
</reference>
<dbReference type="InterPro" id="IPR004761">
    <property type="entry name" value="Spore_GerAB"/>
</dbReference>
<keyword evidence="7 8" id="KW-0472">Membrane</keyword>
<dbReference type="RefSeq" id="WP_245987725.1">
    <property type="nucleotide sequence ID" value="NZ_QRDY01000011.1"/>
</dbReference>
<feature type="transmembrane region" description="Helical" evidence="8">
    <location>
        <begin position="140"/>
        <end position="161"/>
    </location>
</feature>
<evidence type="ECO:0000256" key="7">
    <source>
        <dbReference type="ARBA" id="ARBA00023136"/>
    </source>
</evidence>
<dbReference type="Pfam" id="PF03845">
    <property type="entry name" value="Spore_permease"/>
    <property type="match status" value="1"/>
</dbReference>
<feature type="transmembrane region" description="Helical" evidence="8">
    <location>
        <begin position="323"/>
        <end position="347"/>
    </location>
</feature>
<dbReference type="GO" id="GO:0009847">
    <property type="term" value="P:spore germination"/>
    <property type="evidence" value="ECO:0007669"/>
    <property type="project" value="InterPro"/>
</dbReference>
<keyword evidence="3" id="KW-0813">Transport</keyword>
<dbReference type="Proteomes" id="UP000256869">
    <property type="component" value="Unassembled WGS sequence"/>
</dbReference>
<keyword evidence="6 8" id="KW-1133">Transmembrane helix</keyword>
<evidence type="ECO:0000256" key="5">
    <source>
        <dbReference type="ARBA" id="ARBA00022692"/>
    </source>
</evidence>
<keyword evidence="4" id="KW-0309">Germination</keyword>
<keyword evidence="10" id="KW-1185">Reference proteome</keyword>
<feature type="transmembrane region" description="Helical" evidence="8">
    <location>
        <begin position="181"/>
        <end position="198"/>
    </location>
</feature>
<comment type="subcellular location">
    <subcellularLocation>
        <location evidence="1">Membrane</location>
        <topology evidence="1">Multi-pass membrane protein</topology>
    </subcellularLocation>
</comment>
<feature type="transmembrane region" description="Helical" evidence="8">
    <location>
        <begin position="297"/>
        <end position="317"/>
    </location>
</feature>
<name>A0A3D9I6D4_9BACL</name>
<evidence type="ECO:0000256" key="6">
    <source>
        <dbReference type="ARBA" id="ARBA00022989"/>
    </source>
</evidence>
<feature type="transmembrane region" description="Helical" evidence="8">
    <location>
        <begin position="263"/>
        <end position="285"/>
    </location>
</feature>
<evidence type="ECO:0000256" key="3">
    <source>
        <dbReference type="ARBA" id="ARBA00022448"/>
    </source>
</evidence>
<dbReference type="EMBL" id="QRDY01000011">
    <property type="protein sequence ID" value="RED57241.1"/>
    <property type="molecule type" value="Genomic_DNA"/>
</dbReference>
<proteinExistence type="inferred from homology"/>
<dbReference type="AlphaFoldDB" id="A0A3D9I6D4"/>
<dbReference type="PANTHER" id="PTHR34975:SF2">
    <property type="entry name" value="SPORE GERMINATION PROTEIN A2"/>
    <property type="match status" value="1"/>
</dbReference>
<comment type="caution">
    <text evidence="9">The sequence shown here is derived from an EMBL/GenBank/DDBJ whole genome shotgun (WGS) entry which is preliminary data.</text>
</comment>
<gene>
    <name evidence="9" type="ORF">DFP95_111156</name>
</gene>
<evidence type="ECO:0000256" key="4">
    <source>
        <dbReference type="ARBA" id="ARBA00022544"/>
    </source>
</evidence>
<feature type="transmembrane region" description="Helical" evidence="8">
    <location>
        <begin position="75"/>
        <end position="96"/>
    </location>
</feature>
<evidence type="ECO:0000313" key="9">
    <source>
        <dbReference type="EMBL" id="RED57241.1"/>
    </source>
</evidence>
<evidence type="ECO:0000256" key="1">
    <source>
        <dbReference type="ARBA" id="ARBA00004141"/>
    </source>
</evidence>
<organism evidence="9 10">
    <name type="scientific">Cohnella lupini</name>
    <dbReference type="NCBI Taxonomy" id="1294267"/>
    <lineage>
        <taxon>Bacteria</taxon>
        <taxon>Bacillati</taxon>
        <taxon>Bacillota</taxon>
        <taxon>Bacilli</taxon>
        <taxon>Bacillales</taxon>
        <taxon>Paenibacillaceae</taxon>
        <taxon>Cohnella</taxon>
    </lineage>
</organism>
<evidence type="ECO:0000256" key="2">
    <source>
        <dbReference type="ARBA" id="ARBA00007998"/>
    </source>
</evidence>
<feature type="transmembrane region" description="Helical" evidence="8">
    <location>
        <begin position="35"/>
        <end position="54"/>
    </location>
</feature>
<feature type="transmembrane region" description="Helical" evidence="8">
    <location>
        <begin position="210"/>
        <end position="229"/>
    </location>
</feature>
<accession>A0A3D9I6D4</accession>
<sequence>MNKSMHVITMYILSHLGFMFFVYPDNVISSTEEGHWVPILVGCIVHLLVIWTYMKGLSYFPGKNIIEIYSKAGRIASLLFLGPAALYIVGMIIVMIRAFSEIMTIVFLSNTPLWAIMAVKIGIMIYIASKGGEAIFRIGILIALLFLPVVMIMFFSSFQNVDWRYLFPLLTKDFSFLTRRSFYESFFAFGGGFLFLGFAQPHFSYSSKRVLISVLCVIPFFFLAAYVPLLTFGHATANTLHYPYIVTMDSVHVNWLMFDRLTMFFLLSLDAFLMLFLGLMLWMAICISKRYLPLFKSYHLGAISIIIFCVCLMIPEWEVVEKLFWWIAVLRIYVFLTVPISILLLGLRSKGKGIRKSA</sequence>
<protein>
    <submittedName>
        <fullName evidence="9">Spore germination protein</fullName>
    </submittedName>
</protein>
<comment type="similarity">
    <text evidence="2">Belongs to the amino acid-polyamine-organocation (APC) superfamily. Spore germination protein (SGP) (TC 2.A.3.9) family.</text>
</comment>
<feature type="transmembrane region" description="Helical" evidence="8">
    <location>
        <begin position="102"/>
        <end position="128"/>
    </location>
</feature>
<keyword evidence="5 8" id="KW-0812">Transmembrane</keyword>
<feature type="transmembrane region" description="Helical" evidence="8">
    <location>
        <begin position="7"/>
        <end position="23"/>
    </location>
</feature>
<dbReference type="PANTHER" id="PTHR34975">
    <property type="entry name" value="SPORE GERMINATION PROTEIN A2"/>
    <property type="match status" value="1"/>
</dbReference>
<evidence type="ECO:0000256" key="8">
    <source>
        <dbReference type="SAM" id="Phobius"/>
    </source>
</evidence>
<dbReference type="GO" id="GO:0016020">
    <property type="term" value="C:membrane"/>
    <property type="evidence" value="ECO:0007669"/>
    <property type="project" value="UniProtKB-SubCell"/>
</dbReference>